<name>A0A119CWL0_THIDE</name>
<dbReference type="InterPro" id="IPR013766">
    <property type="entry name" value="Thioredoxin_domain"/>
</dbReference>
<dbReference type="PATRIC" id="fig|36861.3.peg.1012"/>
<reference evidence="2 3" key="1">
    <citation type="journal article" date="2015" name="Appl. Environ. Microbiol.">
        <title>Aerobic and Anaerobic Thiosulfate Oxidation by a Cold-Adapted, Subglacial Chemoautotroph.</title>
        <authorList>
            <person name="Harrold Z.R."/>
            <person name="Skidmore M.L."/>
            <person name="Hamilton T.L."/>
            <person name="Desch L."/>
            <person name="Amada K."/>
            <person name="van Gelder W."/>
            <person name="Glover K."/>
            <person name="Roden E.E."/>
            <person name="Boyd E.S."/>
        </authorList>
    </citation>
    <scope>NUCLEOTIDE SEQUENCE [LARGE SCALE GENOMIC DNA]</scope>
    <source>
        <strain evidence="2 3">RG</strain>
    </source>
</reference>
<dbReference type="Gene3D" id="3.40.30.10">
    <property type="entry name" value="Glutaredoxin"/>
    <property type="match status" value="1"/>
</dbReference>
<dbReference type="PROSITE" id="PS51352">
    <property type="entry name" value="THIOREDOXIN_2"/>
    <property type="match status" value="1"/>
</dbReference>
<dbReference type="RefSeq" id="WP_059754309.1">
    <property type="nucleotide sequence ID" value="NZ_LDUG01000019.1"/>
</dbReference>
<gene>
    <name evidence="2" type="ORF">ABW22_07675</name>
</gene>
<dbReference type="InterPro" id="IPR013740">
    <property type="entry name" value="Redoxin"/>
</dbReference>
<dbReference type="PANTHER" id="PTHR42852">
    <property type="entry name" value="THIOL:DISULFIDE INTERCHANGE PROTEIN DSBE"/>
    <property type="match status" value="1"/>
</dbReference>
<evidence type="ECO:0000313" key="2">
    <source>
        <dbReference type="EMBL" id="KVW96809.1"/>
    </source>
</evidence>
<evidence type="ECO:0000313" key="3">
    <source>
        <dbReference type="Proteomes" id="UP000064243"/>
    </source>
</evidence>
<feature type="domain" description="Thioredoxin" evidence="1">
    <location>
        <begin position="24"/>
        <end position="164"/>
    </location>
</feature>
<evidence type="ECO:0000259" key="1">
    <source>
        <dbReference type="PROSITE" id="PS51352"/>
    </source>
</evidence>
<dbReference type="Pfam" id="PF08534">
    <property type="entry name" value="Redoxin"/>
    <property type="match status" value="1"/>
</dbReference>
<dbReference type="GO" id="GO:0016491">
    <property type="term" value="F:oxidoreductase activity"/>
    <property type="evidence" value="ECO:0007669"/>
    <property type="project" value="InterPro"/>
</dbReference>
<dbReference type="InterPro" id="IPR050553">
    <property type="entry name" value="Thioredoxin_ResA/DsbE_sf"/>
</dbReference>
<dbReference type="OrthoDB" id="9811352at2"/>
<dbReference type="SUPFAM" id="SSF52833">
    <property type="entry name" value="Thioredoxin-like"/>
    <property type="match status" value="1"/>
</dbReference>
<keyword evidence="3" id="KW-1185">Reference proteome</keyword>
<dbReference type="PANTHER" id="PTHR42852:SF18">
    <property type="entry name" value="CHROMOSOME UNDETERMINED SCAFFOLD_47, WHOLE GENOME SHOTGUN SEQUENCE"/>
    <property type="match status" value="1"/>
</dbReference>
<dbReference type="InterPro" id="IPR036249">
    <property type="entry name" value="Thioredoxin-like_sf"/>
</dbReference>
<protein>
    <submittedName>
        <fullName evidence="2">Thioredoxin</fullName>
    </submittedName>
</protein>
<comment type="caution">
    <text evidence="2">The sequence shown here is derived from an EMBL/GenBank/DDBJ whole genome shotgun (WGS) entry which is preliminary data.</text>
</comment>
<organism evidence="2 3">
    <name type="scientific">Thiobacillus denitrificans</name>
    <dbReference type="NCBI Taxonomy" id="36861"/>
    <lineage>
        <taxon>Bacteria</taxon>
        <taxon>Pseudomonadati</taxon>
        <taxon>Pseudomonadota</taxon>
        <taxon>Betaproteobacteria</taxon>
        <taxon>Nitrosomonadales</taxon>
        <taxon>Thiobacillaceae</taxon>
        <taxon>Thiobacillus</taxon>
    </lineage>
</organism>
<dbReference type="CDD" id="cd02966">
    <property type="entry name" value="TlpA_like_family"/>
    <property type="match status" value="1"/>
</dbReference>
<sequence length="164" mass="18173">MKFAKPALIAVAVLAIAGALFFALMDRPSAPAVTFTTLEGKPIVLDELRGKVVLVNFWATSCPGCIKEMPDMVEAYNLYKDRGFEIIAVAMRYDPPNYVLNFVQTRQLPFPVVLDVDGEHARAFGNVQLTPTTFIIGKDGRILEQKLGELDFVKLNALLDRELS</sequence>
<dbReference type="STRING" id="1123392.GCA_000376425_02063"/>
<dbReference type="Proteomes" id="UP000064243">
    <property type="component" value="Unassembled WGS sequence"/>
</dbReference>
<proteinExistence type="predicted"/>
<accession>A0A119CWL0</accession>
<dbReference type="EMBL" id="LDUG01000019">
    <property type="protein sequence ID" value="KVW96809.1"/>
    <property type="molecule type" value="Genomic_DNA"/>
</dbReference>
<dbReference type="AlphaFoldDB" id="A0A119CWL0"/>